<dbReference type="PANTHER" id="PTHR10000">
    <property type="entry name" value="PHOSPHOSERINE PHOSPHATASE"/>
    <property type="match status" value="1"/>
</dbReference>
<dbReference type="InterPro" id="IPR023214">
    <property type="entry name" value="HAD_sf"/>
</dbReference>
<dbReference type="NCBIfam" id="TIGR01484">
    <property type="entry name" value="HAD-SF-IIB"/>
    <property type="match status" value="1"/>
</dbReference>
<sequence>MSNLLQNQPITQNSTLYISDLDGTLMDDEQKIASTSIDIINQFIAQGNLFSIATARSFESAYPKIKDLNLNIPIICHNGIFIYDPVQESILKSSFLREELVEKLLAIYYQLNLNPILYAINEENQNKVYFTSVNNASEKFYIEDRIKNKDPRFIKVSKLPEINDKTIEINIILPDNQVEFVRNQILEDPEIYIHEMKDIYSPGFTWIEVVPRDGNKKDALIFLKKFLQVKKIVCFGDNTNDIPMFEVADEGCAVENAVIELKKIATRTIGNHKENGVALYLQKMMG</sequence>
<name>A0ABY6HV17_9ARCH</name>
<evidence type="ECO:0000313" key="2">
    <source>
        <dbReference type="Proteomes" id="UP001208689"/>
    </source>
</evidence>
<protein>
    <submittedName>
        <fullName evidence="1">HMP-PP phosphatase</fullName>
        <ecNumber evidence="1">3.6.1.-</ecNumber>
    </submittedName>
</protein>
<organism evidence="1 2">
    <name type="scientific">Candidatus Lokiarchaeum ossiferum</name>
    <dbReference type="NCBI Taxonomy" id="2951803"/>
    <lineage>
        <taxon>Archaea</taxon>
        <taxon>Promethearchaeati</taxon>
        <taxon>Promethearchaeota</taxon>
        <taxon>Promethearchaeia</taxon>
        <taxon>Promethearchaeales</taxon>
        <taxon>Promethearchaeaceae</taxon>
        <taxon>Candidatus Lokiarchaeum</taxon>
    </lineage>
</organism>
<dbReference type="EC" id="3.6.1.-" evidence="1"/>
<dbReference type="Pfam" id="PF08282">
    <property type="entry name" value="Hydrolase_3"/>
    <property type="match status" value="1"/>
</dbReference>
<reference evidence="1" key="1">
    <citation type="submission" date="2022-09" db="EMBL/GenBank/DDBJ databases">
        <title>Actin cytoskeleton and complex cell architecture in an #Asgard archaeon.</title>
        <authorList>
            <person name="Ponce Toledo R.I."/>
            <person name="Schleper C."/>
            <person name="Rodrigues Oliveira T."/>
            <person name="Wollweber F."/>
            <person name="Xu J."/>
            <person name="Rittmann S."/>
            <person name="Klingl A."/>
            <person name="Pilhofer M."/>
        </authorList>
    </citation>
    <scope>NUCLEOTIDE SEQUENCE</scope>
    <source>
        <strain evidence="1">B-35</strain>
    </source>
</reference>
<accession>A0ABY6HV17</accession>
<proteinExistence type="predicted"/>
<keyword evidence="1" id="KW-0378">Hydrolase</keyword>
<dbReference type="Proteomes" id="UP001208689">
    <property type="component" value="Chromosome"/>
</dbReference>
<dbReference type="GO" id="GO:0016787">
    <property type="term" value="F:hydrolase activity"/>
    <property type="evidence" value="ECO:0007669"/>
    <property type="project" value="UniProtKB-KW"/>
</dbReference>
<dbReference type="InterPro" id="IPR036412">
    <property type="entry name" value="HAD-like_sf"/>
</dbReference>
<keyword evidence="2" id="KW-1185">Reference proteome</keyword>
<dbReference type="SUPFAM" id="SSF56784">
    <property type="entry name" value="HAD-like"/>
    <property type="match status" value="1"/>
</dbReference>
<dbReference type="EMBL" id="CP104013">
    <property type="protein sequence ID" value="UYP47363.1"/>
    <property type="molecule type" value="Genomic_DNA"/>
</dbReference>
<dbReference type="Gene3D" id="3.30.1240.10">
    <property type="match status" value="1"/>
</dbReference>
<dbReference type="InterPro" id="IPR006379">
    <property type="entry name" value="HAD-SF_hydro_IIB"/>
</dbReference>
<dbReference type="PANTHER" id="PTHR10000:SF8">
    <property type="entry name" value="HAD SUPERFAMILY HYDROLASE-LIKE, TYPE 3"/>
    <property type="match status" value="1"/>
</dbReference>
<dbReference type="Gene3D" id="3.40.50.1000">
    <property type="entry name" value="HAD superfamily/HAD-like"/>
    <property type="match status" value="1"/>
</dbReference>
<gene>
    <name evidence="1" type="ORF">NEF87_003648</name>
</gene>
<evidence type="ECO:0000313" key="1">
    <source>
        <dbReference type="EMBL" id="UYP47363.1"/>
    </source>
</evidence>